<gene>
    <name evidence="1" type="ORF">S03H2_61117</name>
</gene>
<proteinExistence type="predicted"/>
<dbReference type="AlphaFoldDB" id="X1IF74"/>
<dbReference type="NCBIfam" id="TIGR01595">
    <property type="entry name" value="cas_CT1132"/>
    <property type="match status" value="1"/>
</dbReference>
<dbReference type="InterPro" id="IPR013419">
    <property type="entry name" value="CRISPR-assoc_prot_Cas7/Csh2"/>
</dbReference>
<dbReference type="GO" id="GO:0043571">
    <property type="term" value="P:maintenance of CRISPR repeat elements"/>
    <property type="evidence" value="ECO:0007669"/>
    <property type="project" value="InterPro"/>
</dbReference>
<sequence length="212" mass="24365">MNKIISNRAEIIFLYDIKDGNPNGDPLDENRPRIDEETGINIVTDGRLKRTIRDYLHDFKNQEIFILETRMEDGALKEKEDRLDDLSITTSEELIDKCVDIRLFGATTLVKKKANMIFTGPVQFKLGRSLHRVVVKFIKGTTVMPSKEQRKQGTFTETYVLPYSLINFYGIINENSAKETKLTEDDVKLLFDGMWNGTKNLISRSKAGQMPR</sequence>
<dbReference type="EMBL" id="BARU01039432">
    <property type="protein sequence ID" value="GAH81036.1"/>
    <property type="molecule type" value="Genomic_DNA"/>
</dbReference>
<dbReference type="NCBIfam" id="TIGR02590">
    <property type="entry name" value="cas_Csh2"/>
    <property type="match status" value="1"/>
</dbReference>
<feature type="non-terminal residue" evidence="1">
    <location>
        <position position="212"/>
    </location>
</feature>
<evidence type="ECO:0000313" key="1">
    <source>
        <dbReference type="EMBL" id="GAH81036.1"/>
    </source>
</evidence>
<evidence type="ECO:0008006" key="2">
    <source>
        <dbReference type="Google" id="ProtNLM"/>
    </source>
</evidence>
<dbReference type="Pfam" id="PF05107">
    <property type="entry name" value="Cas_Cas7"/>
    <property type="match status" value="1"/>
</dbReference>
<organism evidence="1">
    <name type="scientific">marine sediment metagenome</name>
    <dbReference type="NCBI Taxonomy" id="412755"/>
    <lineage>
        <taxon>unclassified sequences</taxon>
        <taxon>metagenomes</taxon>
        <taxon>ecological metagenomes</taxon>
    </lineage>
</organism>
<name>X1IF74_9ZZZZ</name>
<protein>
    <recommendedName>
        <fullName evidence="2">Type I-B CRISPR-associated protein Cas7/Csh2</fullName>
    </recommendedName>
</protein>
<reference evidence="1" key="1">
    <citation type="journal article" date="2014" name="Front. Microbiol.">
        <title>High frequency of phylogenetically diverse reductive dehalogenase-homologous genes in deep subseafloor sedimentary metagenomes.</title>
        <authorList>
            <person name="Kawai M."/>
            <person name="Futagami T."/>
            <person name="Toyoda A."/>
            <person name="Takaki Y."/>
            <person name="Nishi S."/>
            <person name="Hori S."/>
            <person name="Arai W."/>
            <person name="Tsubouchi T."/>
            <person name="Morono Y."/>
            <person name="Uchiyama I."/>
            <person name="Ito T."/>
            <person name="Fujiyama A."/>
            <person name="Inagaki F."/>
            <person name="Takami H."/>
        </authorList>
    </citation>
    <scope>NUCLEOTIDE SEQUENCE</scope>
    <source>
        <strain evidence="1">Expedition CK06-06</strain>
    </source>
</reference>
<accession>X1IF74</accession>
<comment type="caution">
    <text evidence="1">The sequence shown here is derived from an EMBL/GenBank/DDBJ whole genome shotgun (WGS) entry which is preliminary data.</text>
</comment>
<dbReference type="InterPro" id="IPR006482">
    <property type="entry name" value="Cas7_Csh2/Csh2"/>
</dbReference>